<dbReference type="Pfam" id="PF14417">
    <property type="entry name" value="MEDS"/>
    <property type="match status" value="1"/>
</dbReference>
<evidence type="ECO:0000313" key="3">
    <source>
        <dbReference type="Proteomes" id="UP001597402"/>
    </source>
</evidence>
<gene>
    <name evidence="2" type="ORF">ACFSHS_04955</name>
</gene>
<dbReference type="Gene3D" id="3.30.750.24">
    <property type="entry name" value="STAS domain"/>
    <property type="match status" value="1"/>
</dbReference>
<evidence type="ECO:0000313" key="2">
    <source>
        <dbReference type="EMBL" id="MFD2090917.1"/>
    </source>
</evidence>
<dbReference type="RefSeq" id="WP_376872538.1">
    <property type="nucleotide sequence ID" value="NZ_JBHUHP010000004.1"/>
</dbReference>
<dbReference type="InterPro" id="IPR025847">
    <property type="entry name" value="MEDS_domain"/>
</dbReference>
<dbReference type="SUPFAM" id="SSF52091">
    <property type="entry name" value="SpoIIaa-like"/>
    <property type="match status" value="1"/>
</dbReference>
<reference evidence="3" key="1">
    <citation type="journal article" date="2019" name="Int. J. Syst. Evol. Microbiol.">
        <title>The Global Catalogue of Microorganisms (GCM) 10K type strain sequencing project: providing services to taxonomists for standard genome sequencing and annotation.</title>
        <authorList>
            <consortium name="The Broad Institute Genomics Platform"/>
            <consortium name="The Broad Institute Genome Sequencing Center for Infectious Disease"/>
            <person name="Wu L."/>
            <person name="Ma J."/>
        </authorList>
    </citation>
    <scope>NUCLEOTIDE SEQUENCE [LARGE SCALE GENOMIC DNA]</scope>
    <source>
        <strain evidence="3">JCM 3338</strain>
    </source>
</reference>
<dbReference type="InterPro" id="IPR002645">
    <property type="entry name" value="STAS_dom"/>
</dbReference>
<organism evidence="2 3">
    <name type="scientific">Blastococcus deserti</name>
    <dbReference type="NCBI Taxonomy" id="2259033"/>
    <lineage>
        <taxon>Bacteria</taxon>
        <taxon>Bacillati</taxon>
        <taxon>Actinomycetota</taxon>
        <taxon>Actinomycetes</taxon>
        <taxon>Geodermatophilales</taxon>
        <taxon>Geodermatophilaceae</taxon>
        <taxon>Blastococcus</taxon>
    </lineage>
</organism>
<accession>A0ABW4X6I0</accession>
<proteinExistence type="predicted"/>
<dbReference type="Proteomes" id="UP001597402">
    <property type="component" value="Unassembled WGS sequence"/>
</dbReference>
<feature type="domain" description="STAS" evidence="1">
    <location>
        <begin position="196"/>
        <end position="289"/>
    </location>
</feature>
<dbReference type="EMBL" id="JBHUHP010000004">
    <property type="protein sequence ID" value="MFD2090917.1"/>
    <property type="molecule type" value="Genomic_DNA"/>
</dbReference>
<keyword evidence="3" id="KW-1185">Reference proteome</keyword>
<dbReference type="PROSITE" id="PS50801">
    <property type="entry name" value="STAS"/>
    <property type="match status" value="1"/>
</dbReference>
<name>A0ABW4X6I0_9ACTN</name>
<protein>
    <submittedName>
        <fullName evidence="2">MEDS domain-containing protein</fullName>
    </submittedName>
</protein>
<dbReference type="InterPro" id="IPR036513">
    <property type="entry name" value="STAS_dom_sf"/>
</dbReference>
<evidence type="ECO:0000259" key="1">
    <source>
        <dbReference type="PROSITE" id="PS50801"/>
    </source>
</evidence>
<sequence>MRSHGLLRHVPGAEASDHLCWVYDDDDAGFDAAVRQFLAGGLARGERLLCVGERIIESLAGNAAPLGNTEELRAGGVLGTMTLGEAYAATGSFTPEAQLAFYDAATRRALDDGYRGLRVVADVGGLAADASTRAGLIRWEHVADEYMAHGPGMSAMCTYRRDLPEAALAEATSVHPLVHAPDVASPFQVFFEDGHVAVAGSVDTFSADRLARVLTASPVGAHGAVLDLRLLEFVDVAASRVIARWAQALADRPVPLTLEVRGASPLVRRMWRVLALDELAPVTFAGAAA</sequence>
<comment type="caution">
    <text evidence="2">The sequence shown here is derived from an EMBL/GenBank/DDBJ whole genome shotgun (WGS) entry which is preliminary data.</text>
</comment>